<dbReference type="PANTHER" id="PTHR33735:SF12">
    <property type="match status" value="1"/>
</dbReference>
<evidence type="ECO:0000256" key="1">
    <source>
        <dbReference type="SAM" id="Coils"/>
    </source>
</evidence>
<dbReference type="OrthoDB" id="1927611at2759"/>
<dbReference type="SUPFAM" id="SSF58104">
    <property type="entry name" value="Methyl-accepting chemotaxis protein (MCP) signaling domain"/>
    <property type="match status" value="1"/>
</dbReference>
<sequence length="224" mass="24856">MLSTSSTLLPCKVKGFVHNDRSSFQSAAIFQTGLLVAISKQKNDQLSLPSQTLPSSLFISVGGLGILTNDRNRKMNKMTVRCSLDPGSAPPFPFNLIPGSNWQLWVLGTMVSVVLPFTTSKWGPLLKIKNEAEKMLQTAEDIVEKVEEVAEKVEKMADELEEQLPKDGKLYAALEMVEDIAKQTAESAHRADDLIDKVQEMEEKVEDFMESVDAKAKEKQNKQA</sequence>
<evidence type="ECO:0000313" key="2">
    <source>
        <dbReference type="EMBL" id="OMO96464.1"/>
    </source>
</evidence>
<feature type="coiled-coil region" evidence="1">
    <location>
        <begin position="125"/>
        <end position="163"/>
    </location>
</feature>
<keyword evidence="3" id="KW-1185">Reference proteome</keyword>
<dbReference type="Proteomes" id="UP000188268">
    <property type="component" value="Unassembled WGS sequence"/>
</dbReference>
<evidence type="ECO:0000313" key="3">
    <source>
        <dbReference type="Proteomes" id="UP000188268"/>
    </source>
</evidence>
<dbReference type="AlphaFoldDB" id="A0A1R3JNS0"/>
<dbReference type="OMA" id="STWQHES"/>
<comment type="caution">
    <text evidence="2">The sequence shown here is derived from an EMBL/GenBank/DDBJ whole genome shotgun (WGS) entry which is preliminary data.</text>
</comment>
<dbReference type="Gramene" id="OMO96464">
    <property type="protein sequence ID" value="OMO96464"/>
    <property type="gene ID" value="CCACVL1_04942"/>
</dbReference>
<reference evidence="2 3" key="1">
    <citation type="submission" date="2013-09" db="EMBL/GenBank/DDBJ databases">
        <title>Corchorus capsularis genome sequencing.</title>
        <authorList>
            <person name="Alam M."/>
            <person name="Haque M.S."/>
            <person name="Islam M.S."/>
            <person name="Emdad E.M."/>
            <person name="Islam M.M."/>
            <person name="Ahmed B."/>
            <person name="Halim A."/>
            <person name="Hossen Q.M.M."/>
            <person name="Hossain M.Z."/>
            <person name="Ahmed R."/>
            <person name="Khan M.M."/>
            <person name="Islam R."/>
            <person name="Rashid M.M."/>
            <person name="Khan S.A."/>
            <person name="Rahman M.S."/>
            <person name="Alam M."/>
        </authorList>
    </citation>
    <scope>NUCLEOTIDE SEQUENCE [LARGE SCALE GENOMIC DNA]</scope>
    <source>
        <strain evidence="3">cv. CVL-1</strain>
        <tissue evidence="2">Whole seedling</tissue>
    </source>
</reference>
<gene>
    <name evidence="2" type="ORF">CCACVL1_04942</name>
</gene>
<protein>
    <submittedName>
        <fullName evidence="2">Uncharacterized protein</fullName>
    </submittedName>
</protein>
<accession>A0A1R3JNS0</accession>
<dbReference type="PANTHER" id="PTHR33735">
    <property type="entry name" value="EXPRESSED PROTEIN"/>
    <property type="match status" value="1"/>
</dbReference>
<proteinExistence type="predicted"/>
<organism evidence="2 3">
    <name type="scientific">Corchorus capsularis</name>
    <name type="common">Jute</name>
    <dbReference type="NCBI Taxonomy" id="210143"/>
    <lineage>
        <taxon>Eukaryota</taxon>
        <taxon>Viridiplantae</taxon>
        <taxon>Streptophyta</taxon>
        <taxon>Embryophyta</taxon>
        <taxon>Tracheophyta</taxon>
        <taxon>Spermatophyta</taxon>
        <taxon>Magnoliopsida</taxon>
        <taxon>eudicotyledons</taxon>
        <taxon>Gunneridae</taxon>
        <taxon>Pentapetalae</taxon>
        <taxon>rosids</taxon>
        <taxon>malvids</taxon>
        <taxon>Malvales</taxon>
        <taxon>Malvaceae</taxon>
        <taxon>Grewioideae</taxon>
        <taxon>Apeibeae</taxon>
        <taxon>Corchorus</taxon>
    </lineage>
</organism>
<feature type="coiled-coil region" evidence="1">
    <location>
        <begin position="191"/>
        <end position="218"/>
    </location>
</feature>
<dbReference type="STRING" id="210143.A0A1R3JNS0"/>
<dbReference type="EMBL" id="AWWV01007448">
    <property type="protein sequence ID" value="OMO96464.1"/>
    <property type="molecule type" value="Genomic_DNA"/>
</dbReference>
<dbReference type="Gene3D" id="1.10.287.950">
    <property type="entry name" value="Methyl-accepting chemotaxis protein"/>
    <property type="match status" value="1"/>
</dbReference>
<keyword evidence="1" id="KW-0175">Coiled coil</keyword>
<name>A0A1R3JNS0_COCAP</name>